<sequence length="316" mass="34721">MAVQFGVHLGIQNATASELRELWTWLDNNGVDWISLWDHLYEAPPAGGTQPHFEAFSMLGALAVDTRNARIGCLVFCSQYRNIGLLSKGAISVDHLSGGRFEMGMGSGWHEQEARAFGFDFPSQGQRFAVLEGQLAAINAWRRGERVTQSSPSVELQDAAMLPGPMGSMPLWLGGLGPKQTLRMAGIYADGWNAAYASPQHYRELNGILDDWCIDAGRDPKEVERSINLSYALSTEDVSVVRTSLENQWGAASERIISGSLLGRPSDAVEQIAPFVDAGAQLINIAIRPPWDMELLAEYVLEVIPQMRRDFSVLNS</sequence>
<dbReference type="CDD" id="cd01097">
    <property type="entry name" value="Tetrahydromethanopterin_reductase"/>
    <property type="match status" value="1"/>
</dbReference>
<name>A0A6J6KQD0_9ZZZZ</name>
<evidence type="ECO:0000259" key="5">
    <source>
        <dbReference type="Pfam" id="PF00296"/>
    </source>
</evidence>
<dbReference type="EMBL" id="CAEZWE010000027">
    <property type="protein sequence ID" value="CAB4651821.1"/>
    <property type="molecule type" value="Genomic_DNA"/>
</dbReference>
<protein>
    <submittedName>
        <fullName evidence="6">Unannotated protein</fullName>
    </submittedName>
</protein>
<evidence type="ECO:0000256" key="4">
    <source>
        <dbReference type="ARBA" id="ARBA00023033"/>
    </source>
</evidence>
<evidence type="ECO:0000256" key="2">
    <source>
        <dbReference type="ARBA" id="ARBA00022643"/>
    </source>
</evidence>
<evidence type="ECO:0000256" key="1">
    <source>
        <dbReference type="ARBA" id="ARBA00022630"/>
    </source>
</evidence>
<keyword evidence="4" id="KW-0503">Monooxygenase</keyword>
<keyword evidence="3" id="KW-0560">Oxidoreductase</keyword>
<keyword evidence="2" id="KW-0288">FMN</keyword>
<reference evidence="6" key="1">
    <citation type="submission" date="2020-05" db="EMBL/GenBank/DDBJ databases">
        <authorList>
            <person name="Chiriac C."/>
            <person name="Salcher M."/>
            <person name="Ghai R."/>
            <person name="Kavagutti S V."/>
        </authorList>
    </citation>
    <scope>NUCLEOTIDE SEQUENCE</scope>
</reference>
<feature type="domain" description="Luciferase-like" evidence="5">
    <location>
        <begin position="13"/>
        <end position="237"/>
    </location>
</feature>
<accession>A0A6J6KQD0</accession>
<keyword evidence="1" id="KW-0285">Flavoprotein</keyword>
<gene>
    <name evidence="6" type="ORF">UFOPK2169_00813</name>
</gene>
<dbReference type="AlphaFoldDB" id="A0A6J6KQD0"/>
<dbReference type="InterPro" id="IPR050172">
    <property type="entry name" value="SsuD_RutA_monooxygenase"/>
</dbReference>
<dbReference type="PANTHER" id="PTHR42847:SF8">
    <property type="entry name" value="CONSERVED PROTEIN"/>
    <property type="match status" value="1"/>
</dbReference>
<dbReference type="InterPro" id="IPR036661">
    <property type="entry name" value="Luciferase-like_sf"/>
</dbReference>
<dbReference type="PANTHER" id="PTHR42847">
    <property type="entry name" value="ALKANESULFONATE MONOOXYGENASE"/>
    <property type="match status" value="1"/>
</dbReference>
<proteinExistence type="predicted"/>
<dbReference type="Gene3D" id="3.20.20.30">
    <property type="entry name" value="Luciferase-like domain"/>
    <property type="match status" value="1"/>
</dbReference>
<dbReference type="GO" id="GO:0046306">
    <property type="term" value="P:alkanesulfonate catabolic process"/>
    <property type="evidence" value="ECO:0007669"/>
    <property type="project" value="TreeGrafter"/>
</dbReference>
<dbReference type="Pfam" id="PF00296">
    <property type="entry name" value="Bac_luciferase"/>
    <property type="match status" value="1"/>
</dbReference>
<dbReference type="InterPro" id="IPR011251">
    <property type="entry name" value="Luciferase-like_dom"/>
</dbReference>
<organism evidence="6">
    <name type="scientific">freshwater metagenome</name>
    <dbReference type="NCBI Taxonomy" id="449393"/>
    <lineage>
        <taxon>unclassified sequences</taxon>
        <taxon>metagenomes</taxon>
        <taxon>ecological metagenomes</taxon>
    </lineage>
</organism>
<dbReference type="GO" id="GO:0008726">
    <property type="term" value="F:alkanesulfonate monooxygenase activity"/>
    <property type="evidence" value="ECO:0007669"/>
    <property type="project" value="TreeGrafter"/>
</dbReference>
<evidence type="ECO:0000313" key="6">
    <source>
        <dbReference type="EMBL" id="CAB4651821.1"/>
    </source>
</evidence>
<dbReference type="SUPFAM" id="SSF51679">
    <property type="entry name" value="Bacterial luciferase-like"/>
    <property type="match status" value="1"/>
</dbReference>
<evidence type="ECO:0000256" key="3">
    <source>
        <dbReference type="ARBA" id="ARBA00023002"/>
    </source>
</evidence>